<sequence length="46" mass="5124">MIDPGQAGRLTEFSLLVLLADAGDHLVSKEEILNKVWKGKDSDYHL</sequence>
<gene>
    <name evidence="1" type="ORF">J7I42_21260</name>
</gene>
<accession>A0ABS3YY27</accession>
<dbReference type="InterPro" id="IPR036388">
    <property type="entry name" value="WH-like_DNA-bd_sf"/>
</dbReference>
<proteinExistence type="predicted"/>
<organism evidence="1 2">
    <name type="scientific">Niastella soli</name>
    <dbReference type="NCBI Taxonomy" id="2821487"/>
    <lineage>
        <taxon>Bacteria</taxon>
        <taxon>Pseudomonadati</taxon>
        <taxon>Bacteroidota</taxon>
        <taxon>Chitinophagia</taxon>
        <taxon>Chitinophagales</taxon>
        <taxon>Chitinophagaceae</taxon>
        <taxon>Niastella</taxon>
    </lineage>
</organism>
<dbReference type="InterPro" id="IPR016032">
    <property type="entry name" value="Sig_transdc_resp-reg_C-effctor"/>
</dbReference>
<dbReference type="Gene3D" id="1.10.10.10">
    <property type="entry name" value="Winged helix-like DNA-binding domain superfamily/Winged helix DNA-binding domain"/>
    <property type="match status" value="1"/>
</dbReference>
<dbReference type="EMBL" id="JAGHKO010000005">
    <property type="protein sequence ID" value="MBO9202832.1"/>
    <property type="molecule type" value="Genomic_DNA"/>
</dbReference>
<comment type="caution">
    <text evidence="1">The sequence shown here is derived from an EMBL/GenBank/DDBJ whole genome shotgun (WGS) entry which is preliminary data.</text>
</comment>
<name>A0ABS3YY27_9BACT</name>
<dbReference type="Proteomes" id="UP000677244">
    <property type="component" value="Unassembled WGS sequence"/>
</dbReference>
<evidence type="ECO:0000313" key="1">
    <source>
        <dbReference type="EMBL" id="MBO9202832.1"/>
    </source>
</evidence>
<keyword evidence="2" id="KW-1185">Reference proteome</keyword>
<dbReference type="RefSeq" id="WP_209140885.1">
    <property type="nucleotide sequence ID" value="NZ_JAGHKO010000005.1"/>
</dbReference>
<dbReference type="SUPFAM" id="SSF46894">
    <property type="entry name" value="C-terminal effector domain of the bipartite response regulators"/>
    <property type="match status" value="1"/>
</dbReference>
<reference evidence="1 2" key="1">
    <citation type="submission" date="2021-03" db="EMBL/GenBank/DDBJ databases">
        <title>Assistant Professor.</title>
        <authorList>
            <person name="Huq M.A."/>
        </authorList>
    </citation>
    <scope>NUCLEOTIDE SEQUENCE [LARGE SCALE GENOMIC DNA]</scope>
    <source>
        <strain evidence="1 2">MAH-29</strain>
    </source>
</reference>
<protein>
    <submittedName>
        <fullName evidence="1">Helix-turn-helix domain-containing protein</fullName>
    </submittedName>
</protein>
<evidence type="ECO:0000313" key="2">
    <source>
        <dbReference type="Proteomes" id="UP000677244"/>
    </source>
</evidence>